<dbReference type="EMBL" id="QRDW01000013">
    <property type="protein sequence ID" value="RED44826.1"/>
    <property type="molecule type" value="Genomic_DNA"/>
</dbReference>
<evidence type="ECO:0000313" key="1">
    <source>
        <dbReference type="EMBL" id="RED44826.1"/>
    </source>
</evidence>
<gene>
    <name evidence="1" type="ORF">DFP90_11331</name>
</gene>
<dbReference type="AlphaFoldDB" id="A0A3D9H796"/>
<dbReference type="Proteomes" id="UP000256845">
    <property type="component" value="Unassembled WGS sequence"/>
</dbReference>
<organism evidence="1 2">
    <name type="scientific">Aestuariispira insulae</name>
    <dbReference type="NCBI Taxonomy" id="1461337"/>
    <lineage>
        <taxon>Bacteria</taxon>
        <taxon>Pseudomonadati</taxon>
        <taxon>Pseudomonadota</taxon>
        <taxon>Alphaproteobacteria</taxon>
        <taxon>Rhodospirillales</taxon>
        <taxon>Kiloniellaceae</taxon>
        <taxon>Aestuariispira</taxon>
    </lineage>
</organism>
<reference evidence="1 2" key="1">
    <citation type="submission" date="2018-07" db="EMBL/GenBank/DDBJ databases">
        <title>Genomic Encyclopedia of Type Strains, Phase III (KMG-III): the genomes of soil and plant-associated and newly described type strains.</title>
        <authorList>
            <person name="Whitman W."/>
        </authorList>
    </citation>
    <scope>NUCLEOTIDE SEQUENCE [LARGE SCALE GENOMIC DNA]</scope>
    <source>
        <strain evidence="1 2">CECT 8488</strain>
    </source>
</reference>
<keyword evidence="2" id="KW-1185">Reference proteome</keyword>
<accession>A0A3D9H796</accession>
<comment type="caution">
    <text evidence="1">The sequence shown here is derived from an EMBL/GenBank/DDBJ whole genome shotgun (WGS) entry which is preliminary data.</text>
</comment>
<name>A0A3D9H796_9PROT</name>
<sequence>MAALQEMLSGLSDAQKAELGKALEASDSLNEEDALVLSLLRREMVGKKKREHRDRVIQGFCDPFEDLLTDRDPDVKEPARISRKSIRPVWNWLREVGGEDHSRVCLRYEEALEYGPPEEAEKARAALWRAAVRLTEDKLEEAFADKQAGQALAKHLGGTRRLEDIREMLVLVAIAPEIEALKMAIAPAPALTLTRDQASLILEAYHRIAEQRPGHESWLIIAMMRRLLHEADILKVVRSLCRDGQDTLASLTDLAIVGDEILNDLDRYATDMEAACGTEGGAAEIVKLTREFSEAYLAVVESLDIKREGSWGQRMLETKRRVSAAIDNGLLRSARRDIFTALKSRKVQSGRTMVSKADLREDPDMDAYEFAEARAMAIRDVARLGERIGVNAAIQAVTKDIVDEIHLYSDSLLSQITNVPDEYIARARSHVIMIARLMELLAGPDPAETFLKRAMRRIDEASS</sequence>
<proteinExistence type="predicted"/>
<protein>
    <submittedName>
        <fullName evidence="1">Uncharacterized protein</fullName>
    </submittedName>
</protein>
<evidence type="ECO:0000313" key="2">
    <source>
        <dbReference type="Proteomes" id="UP000256845"/>
    </source>
</evidence>